<dbReference type="PROSITE" id="PS50885">
    <property type="entry name" value="HAMP"/>
    <property type="match status" value="1"/>
</dbReference>
<protein>
    <recommendedName>
        <fullName evidence="3">histidine kinase</fullName>
        <ecNumber evidence="3">2.7.13.3</ecNumber>
    </recommendedName>
</protein>
<dbReference type="AlphaFoldDB" id="A0A086P6C2"/>
<evidence type="ECO:0000256" key="2">
    <source>
        <dbReference type="ARBA" id="ARBA00004429"/>
    </source>
</evidence>
<evidence type="ECO:0000256" key="8">
    <source>
        <dbReference type="ARBA" id="ARBA00022692"/>
    </source>
</evidence>
<dbReference type="PRINTS" id="PR00344">
    <property type="entry name" value="BCTRLSENSOR"/>
</dbReference>
<evidence type="ECO:0000256" key="3">
    <source>
        <dbReference type="ARBA" id="ARBA00012438"/>
    </source>
</evidence>
<proteinExistence type="predicted"/>
<dbReference type="GO" id="GO:0005524">
    <property type="term" value="F:ATP binding"/>
    <property type="evidence" value="ECO:0007669"/>
    <property type="project" value="UniProtKB-KW"/>
</dbReference>
<evidence type="ECO:0000256" key="1">
    <source>
        <dbReference type="ARBA" id="ARBA00000085"/>
    </source>
</evidence>
<sequence length="456" mass="49127">MIASITGRARSFFRSLAGRIFLLLTIGMSLAAMIALLVAEQSRSHDFERWRMQRVVASAEDIAHRLQRDPQRIEAMLAGQQIMGATVAPEGIAVAEPDATLARALRERFGPDSNPEASQVPVGLCFPNAHYSPSESAAGVIDAPRPDCWIVRFTDSTGARRSMALNLPRVVRPPSMIANPLYILLIVIASAGLAVVVARIVAGPLRRLELAAEAFSVSSDPEEIPEKGPEEVRAALSTFNLMQRRVRAGFAERTQLLAAISHDLQTPLTRLRLRLELVENEELRGRLLQDHQAMQTLVREGLDLAASTEAQEDWSFIDIDSLLESLVEDAQDLGAPLRFTGGCGGTVRVKPNALSRCISNLVSNAIKYGGGAEIGCSRNGGRVSIHVRDRGPGIPPDQLDQMFEPFTRGAAGQPGGRPGTGIGLTIARSLALTFEGSVRLVNAEDGGLIAIIEMKG</sequence>
<feature type="domain" description="Histidine kinase" evidence="16">
    <location>
        <begin position="259"/>
        <end position="456"/>
    </location>
</feature>
<evidence type="ECO:0000256" key="5">
    <source>
        <dbReference type="ARBA" id="ARBA00022519"/>
    </source>
</evidence>
<reference evidence="18" key="1">
    <citation type="submission" date="2014-08" db="EMBL/GenBank/DDBJ databases">
        <title>Draft genome sequences of Sphingobium herbicidovorans.</title>
        <authorList>
            <person name="Gan H.M."/>
            <person name="Gan H.Y."/>
            <person name="Savka M.A."/>
        </authorList>
    </citation>
    <scope>NUCLEOTIDE SEQUENCE [LARGE SCALE GENOMIC DNA]</scope>
    <source>
        <strain evidence="18">NBRC 16415</strain>
    </source>
</reference>
<keyword evidence="5" id="KW-0997">Cell inner membrane</keyword>
<keyword evidence="13" id="KW-0902">Two-component regulatory system</keyword>
<dbReference type="SMART" id="SM00388">
    <property type="entry name" value="HisKA"/>
    <property type="match status" value="1"/>
</dbReference>
<dbReference type="Proteomes" id="UP000024284">
    <property type="component" value="Unassembled WGS sequence"/>
</dbReference>
<dbReference type="PATRIC" id="fig|1219045.3.peg.3394"/>
<dbReference type="InterPro" id="IPR036097">
    <property type="entry name" value="HisK_dim/P_sf"/>
</dbReference>
<feature type="transmembrane region" description="Helical" evidence="15">
    <location>
        <begin position="20"/>
        <end position="39"/>
    </location>
</feature>
<dbReference type="PROSITE" id="PS50109">
    <property type="entry name" value="HIS_KIN"/>
    <property type="match status" value="1"/>
</dbReference>
<dbReference type="InterPro" id="IPR036890">
    <property type="entry name" value="HATPase_C_sf"/>
</dbReference>
<evidence type="ECO:0000256" key="10">
    <source>
        <dbReference type="ARBA" id="ARBA00022777"/>
    </source>
</evidence>
<evidence type="ECO:0000256" key="6">
    <source>
        <dbReference type="ARBA" id="ARBA00022553"/>
    </source>
</evidence>
<dbReference type="Gene3D" id="3.30.565.10">
    <property type="entry name" value="Histidine kinase-like ATPase, C-terminal domain"/>
    <property type="match status" value="1"/>
</dbReference>
<evidence type="ECO:0000313" key="18">
    <source>
        <dbReference type="EMBL" id="KFG88940.1"/>
    </source>
</evidence>
<dbReference type="EC" id="2.7.13.3" evidence="3"/>
<dbReference type="Pfam" id="PF00512">
    <property type="entry name" value="HisKA"/>
    <property type="match status" value="1"/>
</dbReference>
<keyword evidence="10 18" id="KW-0418">Kinase</keyword>
<keyword evidence="19" id="KW-1185">Reference proteome</keyword>
<keyword evidence="4" id="KW-1003">Cell membrane</keyword>
<dbReference type="EMBL" id="JFZA02000045">
    <property type="protein sequence ID" value="KFG88940.1"/>
    <property type="molecule type" value="Genomic_DNA"/>
</dbReference>
<feature type="transmembrane region" description="Helical" evidence="15">
    <location>
        <begin position="181"/>
        <end position="202"/>
    </location>
</feature>
<dbReference type="Pfam" id="PF02518">
    <property type="entry name" value="HATPase_c"/>
    <property type="match status" value="1"/>
</dbReference>
<dbReference type="SUPFAM" id="SSF55874">
    <property type="entry name" value="ATPase domain of HSP90 chaperone/DNA topoisomerase II/histidine kinase"/>
    <property type="match status" value="1"/>
</dbReference>
<evidence type="ECO:0000256" key="12">
    <source>
        <dbReference type="ARBA" id="ARBA00022989"/>
    </source>
</evidence>
<accession>A0A086P6C2</accession>
<evidence type="ECO:0000256" key="15">
    <source>
        <dbReference type="SAM" id="Phobius"/>
    </source>
</evidence>
<evidence type="ECO:0000256" key="9">
    <source>
        <dbReference type="ARBA" id="ARBA00022741"/>
    </source>
</evidence>
<keyword evidence="7" id="KW-0808">Transferase</keyword>
<dbReference type="OrthoDB" id="9804645at2"/>
<dbReference type="InterPro" id="IPR050980">
    <property type="entry name" value="2C_sensor_his_kinase"/>
</dbReference>
<keyword evidence="11" id="KW-0067">ATP-binding</keyword>
<dbReference type="GO" id="GO:0005886">
    <property type="term" value="C:plasma membrane"/>
    <property type="evidence" value="ECO:0007669"/>
    <property type="project" value="UniProtKB-SubCell"/>
</dbReference>
<dbReference type="InterPro" id="IPR004358">
    <property type="entry name" value="Sig_transdc_His_kin-like_C"/>
</dbReference>
<evidence type="ECO:0000256" key="11">
    <source>
        <dbReference type="ARBA" id="ARBA00022840"/>
    </source>
</evidence>
<dbReference type="STRING" id="76947.GCA_002080435_03243"/>
<organism evidence="18 19">
    <name type="scientific">Sphingobium herbicidovorans (strain ATCC 700291 / DSM 11019 / CCUG 56400 / KCTC 2939 / LMG 18315 / NBRC 16415 / MH)</name>
    <name type="common">Sphingomonas herbicidovorans</name>
    <dbReference type="NCBI Taxonomy" id="1219045"/>
    <lineage>
        <taxon>Bacteria</taxon>
        <taxon>Pseudomonadati</taxon>
        <taxon>Pseudomonadota</taxon>
        <taxon>Alphaproteobacteria</taxon>
        <taxon>Sphingomonadales</taxon>
        <taxon>Sphingomonadaceae</taxon>
        <taxon>Sphingobium</taxon>
    </lineage>
</organism>
<dbReference type="eggNOG" id="COG2205">
    <property type="taxonomic scope" value="Bacteria"/>
</dbReference>
<dbReference type="Gene3D" id="1.10.287.130">
    <property type="match status" value="1"/>
</dbReference>
<evidence type="ECO:0000256" key="4">
    <source>
        <dbReference type="ARBA" id="ARBA00022475"/>
    </source>
</evidence>
<keyword evidence="12 15" id="KW-1133">Transmembrane helix</keyword>
<feature type="domain" description="HAMP" evidence="17">
    <location>
        <begin position="199"/>
        <end position="251"/>
    </location>
</feature>
<keyword evidence="14 15" id="KW-0472">Membrane</keyword>
<evidence type="ECO:0000259" key="16">
    <source>
        <dbReference type="PROSITE" id="PS50109"/>
    </source>
</evidence>
<dbReference type="InterPro" id="IPR005467">
    <property type="entry name" value="His_kinase_dom"/>
</dbReference>
<dbReference type="InterPro" id="IPR003594">
    <property type="entry name" value="HATPase_dom"/>
</dbReference>
<dbReference type="SMART" id="SM00304">
    <property type="entry name" value="HAMP"/>
    <property type="match status" value="1"/>
</dbReference>
<keyword evidence="8 15" id="KW-0812">Transmembrane</keyword>
<keyword evidence="9" id="KW-0547">Nucleotide-binding</keyword>
<comment type="catalytic activity">
    <reaction evidence="1">
        <text>ATP + protein L-histidine = ADP + protein N-phospho-L-histidine.</text>
        <dbReference type="EC" id="2.7.13.3"/>
    </reaction>
</comment>
<dbReference type="PANTHER" id="PTHR44936:SF5">
    <property type="entry name" value="SENSOR HISTIDINE KINASE ENVZ"/>
    <property type="match status" value="1"/>
</dbReference>
<dbReference type="SMART" id="SM00387">
    <property type="entry name" value="HATPase_c"/>
    <property type="match status" value="1"/>
</dbReference>
<dbReference type="PANTHER" id="PTHR44936">
    <property type="entry name" value="SENSOR PROTEIN CREC"/>
    <property type="match status" value="1"/>
</dbReference>
<evidence type="ECO:0000259" key="17">
    <source>
        <dbReference type="PROSITE" id="PS50885"/>
    </source>
</evidence>
<dbReference type="InterPro" id="IPR003661">
    <property type="entry name" value="HisK_dim/P_dom"/>
</dbReference>
<evidence type="ECO:0000256" key="14">
    <source>
        <dbReference type="ARBA" id="ARBA00023136"/>
    </source>
</evidence>
<evidence type="ECO:0000256" key="7">
    <source>
        <dbReference type="ARBA" id="ARBA00022679"/>
    </source>
</evidence>
<evidence type="ECO:0000256" key="13">
    <source>
        <dbReference type="ARBA" id="ARBA00023012"/>
    </source>
</evidence>
<comment type="caution">
    <text evidence="18">The sequence shown here is derived from an EMBL/GenBank/DDBJ whole genome shotgun (WGS) entry which is preliminary data.</text>
</comment>
<dbReference type="RefSeq" id="WP_037468171.1">
    <property type="nucleotide sequence ID" value="NZ_BCZD01000011.1"/>
</dbReference>
<dbReference type="InterPro" id="IPR003660">
    <property type="entry name" value="HAMP_dom"/>
</dbReference>
<name>A0A086P6C2_SPHHM</name>
<dbReference type="SUPFAM" id="SSF47384">
    <property type="entry name" value="Homodimeric domain of signal transducing histidine kinase"/>
    <property type="match status" value="1"/>
</dbReference>
<keyword evidence="6" id="KW-0597">Phosphoprotein</keyword>
<gene>
    <name evidence="18" type="ORF">BV98_003340</name>
</gene>
<comment type="subcellular location">
    <subcellularLocation>
        <location evidence="2">Cell inner membrane</location>
        <topology evidence="2">Multi-pass membrane protein</topology>
    </subcellularLocation>
</comment>
<evidence type="ECO:0000313" key="19">
    <source>
        <dbReference type="Proteomes" id="UP000024284"/>
    </source>
</evidence>
<dbReference type="GO" id="GO:0000155">
    <property type="term" value="F:phosphorelay sensor kinase activity"/>
    <property type="evidence" value="ECO:0007669"/>
    <property type="project" value="InterPro"/>
</dbReference>